<evidence type="ECO:0000259" key="5">
    <source>
        <dbReference type="PROSITE" id="PS50893"/>
    </source>
</evidence>
<dbReference type="PANTHER" id="PTHR42798">
    <property type="entry name" value="LIPOPROTEIN-RELEASING SYSTEM ATP-BINDING PROTEIN LOLD"/>
    <property type="match status" value="1"/>
</dbReference>
<evidence type="ECO:0000256" key="2">
    <source>
        <dbReference type="ARBA" id="ARBA00022448"/>
    </source>
</evidence>
<keyword evidence="4 6" id="KW-0067">ATP-binding</keyword>
<dbReference type="Gene3D" id="3.40.50.300">
    <property type="entry name" value="P-loop containing nucleotide triphosphate hydrolases"/>
    <property type="match status" value="1"/>
</dbReference>
<sequence length="252" mass="27851">MLTGIKMSILKAMNLKKYYGSGVKQVKALDEIDLAIEEGEFVAVVGTSGSGKSTLLHMLGGLDYPTEGKVYVDDQDIFNLKDEALTIFRRRKIGFIFQSFNLIPVLNVYENIVLPIQLDGNTIDQEYVDEVIEILGLSEKKESLPSELSGGQQQRVAIARALASKPAIILADEPTGNLDSRTSHDVISLLKITSEKFGQTIVMITHNESIASLADRVIQIEDGRIVNYVRKTNNLLSNIIRAEDRKAGEKVD</sequence>
<dbReference type="EMBL" id="AP024169">
    <property type="protein sequence ID" value="BCN28800.1"/>
    <property type="molecule type" value="Genomic_DNA"/>
</dbReference>
<proteinExistence type="inferred from homology"/>
<dbReference type="InterPro" id="IPR017871">
    <property type="entry name" value="ABC_transporter-like_CS"/>
</dbReference>
<evidence type="ECO:0000256" key="1">
    <source>
        <dbReference type="ARBA" id="ARBA00005417"/>
    </source>
</evidence>
<dbReference type="InterPro" id="IPR017911">
    <property type="entry name" value="MacB-like_ATP-bd"/>
</dbReference>
<dbReference type="KEGG" id="ahb:bsdtb5_00950"/>
<gene>
    <name evidence="6" type="ORF">bsdtb5_00950</name>
</gene>
<dbReference type="SMART" id="SM00382">
    <property type="entry name" value="AAA"/>
    <property type="match status" value="1"/>
</dbReference>
<name>A0A7R7EHG6_9FIRM</name>
<dbReference type="GO" id="GO:0005524">
    <property type="term" value="F:ATP binding"/>
    <property type="evidence" value="ECO:0007669"/>
    <property type="project" value="UniProtKB-KW"/>
</dbReference>
<dbReference type="SUPFAM" id="SSF52540">
    <property type="entry name" value="P-loop containing nucleoside triphosphate hydrolases"/>
    <property type="match status" value="1"/>
</dbReference>
<dbReference type="InterPro" id="IPR027417">
    <property type="entry name" value="P-loop_NTPase"/>
</dbReference>
<accession>A0A7R7EHG6</accession>
<dbReference type="FunFam" id="3.40.50.300:FF:000032">
    <property type="entry name" value="Export ABC transporter ATP-binding protein"/>
    <property type="match status" value="1"/>
</dbReference>
<evidence type="ECO:0000313" key="6">
    <source>
        <dbReference type="EMBL" id="BCN28800.1"/>
    </source>
</evidence>
<dbReference type="CDD" id="cd03255">
    <property type="entry name" value="ABC_MJ0796_LolCDE_FtsE"/>
    <property type="match status" value="1"/>
</dbReference>
<dbReference type="Pfam" id="PF00005">
    <property type="entry name" value="ABC_tran"/>
    <property type="match status" value="1"/>
</dbReference>
<dbReference type="PANTHER" id="PTHR42798:SF6">
    <property type="entry name" value="CELL DIVISION ATP-BINDING PROTEIN FTSE"/>
    <property type="match status" value="1"/>
</dbReference>
<dbReference type="GO" id="GO:0016887">
    <property type="term" value="F:ATP hydrolysis activity"/>
    <property type="evidence" value="ECO:0007669"/>
    <property type="project" value="InterPro"/>
</dbReference>
<dbReference type="AlphaFoldDB" id="A0A7R7EHG6"/>
<dbReference type="PROSITE" id="PS00211">
    <property type="entry name" value="ABC_TRANSPORTER_1"/>
    <property type="match status" value="1"/>
</dbReference>
<evidence type="ECO:0000256" key="4">
    <source>
        <dbReference type="ARBA" id="ARBA00022840"/>
    </source>
</evidence>
<dbReference type="GO" id="GO:0022857">
    <property type="term" value="F:transmembrane transporter activity"/>
    <property type="evidence" value="ECO:0007669"/>
    <property type="project" value="UniProtKB-ARBA"/>
</dbReference>
<keyword evidence="2" id="KW-0813">Transport</keyword>
<dbReference type="InterPro" id="IPR003593">
    <property type="entry name" value="AAA+_ATPase"/>
</dbReference>
<organism evidence="6 7">
    <name type="scientific">Anaeromicropila herbilytica</name>
    <dbReference type="NCBI Taxonomy" id="2785025"/>
    <lineage>
        <taxon>Bacteria</taxon>
        <taxon>Bacillati</taxon>
        <taxon>Bacillota</taxon>
        <taxon>Clostridia</taxon>
        <taxon>Lachnospirales</taxon>
        <taxon>Lachnospiraceae</taxon>
        <taxon>Anaeromicropila</taxon>
    </lineage>
</organism>
<dbReference type="PROSITE" id="PS50893">
    <property type="entry name" value="ABC_TRANSPORTER_2"/>
    <property type="match status" value="1"/>
</dbReference>
<comment type="similarity">
    <text evidence="1">Belongs to the ABC transporter superfamily.</text>
</comment>
<dbReference type="Proteomes" id="UP000595897">
    <property type="component" value="Chromosome"/>
</dbReference>
<protein>
    <submittedName>
        <fullName evidence="6">Macrolide ABC transporter ATP-binding protein</fullName>
    </submittedName>
</protein>
<evidence type="ECO:0000256" key="3">
    <source>
        <dbReference type="ARBA" id="ARBA00022741"/>
    </source>
</evidence>
<keyword evidence="3" id="KW-0547">Nucleotide-binding</keyword>
<keyword evidence="7" id="KW-1185">Reference proteome</keyword>
<dbReference type="GO" id="GO:0098796">
    <property type="term" value="C:membrane protein complex"/>
    <property type="evidence" value="ECO:0007669"/>
    <property type="project" value="UniProtKB-ARBA"/>
</dbReference>
<reference evidence="6 7" key="1">
    <citation type="submission" date="2020-11" db="EMBL/GenBank/DDBJ databases">
        <title>Draft genome sequencing of a Lachnospiraceae strain isolated from anoxic soil subjected to BSD treatment.</title>
        <authorList>
            <person name="Uek A."/>
            <person name="Tonouchi A."/>
        </authorList>
    </citation>
    <scope>NUCLEOTIDE SEQUENCE [LARGE SCALE GENOMIC DNA]</scope>
    <source>
        <strain evidence="6 7">TB5</strain>
    </source>
</reference>
<evidence type="ECO:0000313" key="7">
    <source>
        <dbReference type="Proteomes" id="UP000595897"/>
    </source>
</evidence>
<dbReference type="InterPro" id="IPR003439">
    <property type="entry name" value="ABC_transporter-like_ATP-bd"/>
</dbReference>
<feature type="domain" description="ABC transporter" evidence="5">
    <location>
        <begin position="10"/>
        <end position="247"/>
    </location>
</feature>